<evidence type="ECO:0000313" key="1">
    <source>
        <dbReference type="EMBL" id="SPO44709.1"/>
    </source>
</evidence>
<gene>
    <name evidence="1" type="ORF">PSANT_02395</name>
</gene>
<sequence length="257" mass="27822">MTREQRAQWVGAARLRSCAVARHTTSSEACVSSGRGLWLSICHLIRRCVVLRKYGFLSGKFERRRWDCTRAVATHAGRSCGAVARRKRDAASHDALEHGSTACNQGRPRDEIGLMACPHRHQTAPSAACIPVTDTGRRLLLLRGRVGGNAPRAAGYSSDARSSAAPAVAMQEVPIPPRRAQSGTCAARPSLRRYDHPRCCSARSWLFDRSVLVTGSLVVDSRAQYAAEAGCCGPMSRELKLDSAIGLVKRPTPAACF</sequence>
<dbReference type="EMBL" id="OOIQ01000004">
    <property type="protein sequence ID" value="SPO44709.1"/>
    <property type="molecule type" value="Genomic_DNA"/>
</dbReference>
<proteinExistence type="predicted"/>
<protein>
    <submittedName>
        <fullName evidence="1">Uncharacterized protein</fullName>
    </submittedName>
</protein>
<dbReference type="Proteomes" id="UP000325008">
    <property type="component" value="Unassembled WGS sequence"/>
</dbReference>
<dbReference type="AlphaFoldDB" id="A0A5C3FMQ1"/>
<accession>A0A5C3FMQ1</accession>
<organism evidence="1 2">
    <name type="scientific">Pseudozyma antarctica</name>
    <name type="common">Yeast</name>
    <name type="synonym">Candida antarctica</name>
    <dbReference type="NCBI Taxonomy" id="84753"/>
    <lineage>
        <taxon>Eukaryota</taxon>
        <taxon>Fungi</taxon>
        <taxon>Dikarya</taxon>
        <taxon>Basidiomycota</taxon>
        <taxon>Ustilaginomycotina</taxon>
        <taxon>Ustilaginomycetes</taxon>
        <taxon>Ustilaginales</taxon>
        <taxon>Ustilaginaceae</taxon>
        <taxon>Moesziomyces</taxon>
    </lineage>
</organism>
<name>A0A5C3FMQ1_PSEA2</name>
<comment type="caution">
    <text evidence="1">The sequence shown here is derived from an EMBL/GenBank/DDBJ whole genome shotgun (WGS) entry which is preliminary data.</text>
</comment>
<evidence type="ECO:0000313" key="2">
    <source>
        <dbReference type="Proteomes" id="UP000325008"/>
    </source>
</evidence>
<reference evidence="1" key="1">
    <citation type="submission" date="2018-03" db="EMBL/GenBank/DDBJ databases">
        <authorList>
            <person name="Guldener U."/>
        </authorList>
    </citation>
    <scope>NUCLEOTIDE SEQUENCE [LARGE SCALE GENOMIC DNA]</scope>
    <source>
        <strain evidence="1">ATCC34888</strain>
    </source>
</reference>
<keyword evidence="2" id="KW-1185">Reference proteome</keyword>
<dbReference type="OrthoDB" id="10648531at2759"/>